<dbReference type="GO" id="GO:0052621">
    <property type="term" value="F:diguanylate cyclase activity"/>
    <property type="evidence" value="ECO:0007669"/>
    <property type="project" value="UniProtKB-EC"/>
</dbReference>
<dbReference type="InterPro" id="IPR029787">
    <property type="entry name" value="Nucleotide_cyclase"/>
</dbReference>
<dbReference type="PANTHER" id="PTHR45138">
    <property type="entry name" value="REGULATORY COMPONENTS OF SENSORY TRANSDUCTION SYSTEM"/>
    <property type="match status" value="1"/>
</dbReference>
<evidence type="ECO:0000256" key="3">
    <source>
        <dbReference type="ARBA" id="ARBA00012528"/>
    </source>
</evidence>
<dbReference type="InterPro" id="IPR000160">
    <property type="entry name" value="GGDEF_dom"/>
</dbReference>
<keyword evidence="8" id="KW-1185">Reference proteome</keyword>
<dbReference type="PANTHER" id="PTHR45138:SF9">
    <property type="entry name" value="DIGUANYLATE CYCLASE DGCM-RELATED"/>
    <property type="match status" value="1"/>
</dbReference>
<comment type="caution">
    <text evidence="7">The sequence shown here is derived from an EMBL/GenBank/DDBJ whole genome shotgun (WGS) entry which is preliminary data.</text>
</comment>
<feature type="coiled-coil region" evidence="5">
    <location>
        <begin position="49"/>
        <end position="80"/>
    </location>
</feature>
<dbReference type="SMART" id="SM00267">
    <property type="entry name" value="GGDEF"/>
    <property type="match status" value="1"/>
</dbReference>
<evidence type="ECO:0000313" key="7">
    <source>
        <dbReference type="EMBL" id="TPG65262.1"/>
    </source>
</evidence>
<comment type="cofactor">
    <cofactor evidence="1">
        <name>Mg(2+)</name>
        <dbReference type="ChEBI" id="CHEBI:18420"/>
    </cofactor>
</comment>
<sequence length="236" mass="26344">MSLDELFITENAILHHARELASQRGLETETYREALFRLSGHYQKMMSESYRLISRSDRAERELNRLNEQLQQLAIKLEYEATHDPLTEVFNRSAIIHQIDRALHDGEASLILLDIDHFKAINDRYGHPAGDAVICELIRRIAQSVPEAGSIGRVGGEEFTILLPGYTQAQAVIVAYYIHAALNASPLAALPQQLVTVSMGVSWGGQLGGFNALYSEADVAMYEAKRRGRNRVHCGA</sequence>
<reference evidence="7 8" key="1">
    <citation type="journal article" date="2019" name="Environ. Microbiol.">
        <title>Species interactions and distinct microbial communities in high Arctic permafrost affected cryosols are associated with the CH4 and CO2 gas fluxes.</title>
        <authorList>
            <person name="Altshuler I."/>
            <person name="Hamel J."/>
            <person name="Turney S."/>
            <person name="Magnuson E."/>
            <person name="Levesque R."/>
            <person name="Greer C."/>
            <person name="Whyte L.G."/>
        </authorList>
    </citation>
    <scope>NUCLEOTIDE SEQUENCE [LARGE SCALE GENOMIC DNA]</scope>
    <source>
        <strain evidence="7 8">E4</strain>
    </source>
</reference>
<dbReference type="AlphaFoldDB" id="A0A502GUX2"/>
<dbReference type="FunFam" id="3.30.70.270:FF:000001">
    <property type="entry name" value="Diguanylate cyclase domain protein"/>
    <property type="match status" value="1"/>
</dbReference>
<evidence type="ECO:0000259" key="6">
    <source>
        <dbReference type="PROSITE" id="PS50887"/>
    </source>
</evidence>
<dbReference type="SUPFAM" id="SSF55073">
    <property type="entry name" value="Nucleotide cyclase"/>
    <property type="match status" value="1"/>
</dbReference>
<dbReference type="Proteomes" id="UP000317663">
    <property type="component" value="Unassembled WGS sequence"/>
</dbReference>
<dbReference type="RefSeq" id="WP_140470339.1">
    <property type="nucleotide sequence ID" value="NZ_RCZD01000001.1"/>
</dbReference>
<feature type="domain" description="GGDEF" evidence="6">
    <location>
        <begin position="106"/>
        <end position="236"/>
    </location>
</feature>
<keyword evidence="5" id="KW-0175">Coiled coil</keyword>
<dbReference type="CDD" id="cd01949">
    <property type="entry name" value="GGDEF"/>
    <property type="match status" value="1"/>
</dbReference>
<evidence type="ECO:0000256" key="2">
    <source>
        <dbReference type="ARBA" id="ARBA00004665"/>
    </source>
</evidence>
<evidence type="ECO:0000256" key="5">
    <source>
        <dbReference type="SAM" id="Coils"/>
    </source>
</evidence>
<proteinExistence type="predicted"/>
<dbReference type="EMBL" id="RCZD01000001">
    <property type="protein sequence ID" value="TPG65262.1"/>
    <property type="molecule type" value="Genomic_DNA"/>
</dbReference>
<comment type="catalytic activity">
    <reaction evidence="4">
        <text>2 GTP = 3',3'-c-di-GMP + 2 diphosphate</text>
        <dbReference type="Rhea" id="RHEA:24898"/>
        <dbReference type="ChEBI" id="CHEBI:33019"/>
        <dbReference type="ChEBI" id="CHEBI:37565"/>
        <dbReference type="ChEBI" id="CHEBI:58805"/>
        <dbReference type="EC" id="2.7.7.65"/>
    </reaction>
</comment>
<evidence type="ECO:0000256" key="4">
    <source>
        <dbReference type="ARBA" id="ARBA00034247"/>
    </source>
</evidence>
<dbReference type="PROSITE" id="PS50887">
    <property type="entry name" value="GGDEF"/>
    <property type="match status" value="1"/>
</dbReference>
<evidence type="ECO:0000313" key="8">
    <source>
        <dbReference type="Proteomes" id="UP000317663"/>
    </source>
</evidence>
<name>A0A502GUX2_9GAMM</name>
<dbReference type="NCBIfam" id="TIGR00254">
    <property type="entry name" value="GGDEF"/>
    <property type="match status" value="1"/>
</dbReference>
<evidence type="ECO:0000256" key="1">
    <source>
        <dbReference type="ARBA" id="ARBA00001946"/>
    </source>
</evidence>
<organism evidence="7 8">
    <name type="scientific">Ewingella americana</name>
    <dbReference type="NCBI Taxonomy" id="41202"/>
    <lineage>
        <taxon>Bacteria</taxon>
        <taxon>Pseudomonadati</taxon>
        <taxon>Pseudomonadota</taxon>
        <taxon>Gammaproteobacteria</taxon>
        <taxon>Enterobacterales</taxon>
        <taxon>Yersiniaceae</taxon>
        <taxon>Ewingella</taxon>
    </lineage>
</organism>
<dbReference type="EC" id="2.7.7.65" evidence="3"/>
<dbReference type="OrthoDB" id="9812260at2"/>
<accession>A0A502GUX2</accession>
<dbReference type="InterPro" id="IPR043128">
    <property type="entry name" value="Rev_trsase/Diguanyl_cyclase"/>
</dbReference>
<comment type="pathway">
    <text evidence="2">Purine metabolism; 3',5'-cyclic di-GMP biosynthesis.</text>
</comment>
<gene>
    <name evidence="7" type="ORF">EAH77_01275</name>
</gene>
<dbReference type="Pfam" id="PF00990">
    <property type="entry name" value="GGDEF"/>
    <property type="match status" value="1"/>
</dbReference>
<protein>
    <recommendedName>
        <fullName evidence="3">diguanylate cyclase</fullName>
        <ecNumber evidence="3">2.7.7.65</ecNumber>
    </recommendedName>
</protein>
<dbReference type="Gene3D" id="3.30.70.270">
    <property type="match status" value="1"/>
</dbReference>
<dbReference type="InterPro" id="IPR050469">
    <property type="entry name" value="Diguanylate_Cyclase"/>
</dbReference>